<keyword evidence="4" id="KW-1185">Reference proteome</keyword>
<dbReference type="RefSeq" id="WP_309656917.1">
    <property type="nucleotide sequence ID" value="NZ_JARWAN010000026.1"/>
</dbReference>
<proteinExistence type="predicted"/>
<evidence type="ECO:0000259" key="2">
    <source>
        <dbReference type="Pfam" id="PF12804"/>
    </source>
</evidence>
<evidence type="ECO:0000313" key="4">
    <source>
        <dbReference type="Proteomes" id="UP001254564"/>
    </source>
</evidence>
<dbReference type="EMBL" id="JARWAN010000026">
    <property type="protein sequence ID" value="MDR5900039.1"/>
    <property type="molecule type" value="Genomic_DNA"/>
</dbReference>
<dbReference type="InterPro" id="IPR029044">
    <property type="entry name" value="Nucleotide-diphossugar_trans"/>
</dbReference>
<accession>A0ABU1H754</accession>
<protein>
    <submittedName>
        <fullName evidence="3">Nucleotidyltransferase family protein</fullName>
    </submittedName>
</protein>
<comment type="caution">
    <text evidence="3">The sequence shown here is derived from an EMBL/GenBank/DDBJ whole genome shotgun (WGS) entry which is preliminary data.</text>
</comment>
<dbReference type="Pfam" id="PF12804">
    <property type="entry name" value="NTP_transf_3"/>
    <property type="match status" value="1"/>
</dbReference>
<dbReference type="SUPFAM" id="SSF53448">
    <property type="entry name" value="Nucleotide-diphospho-sugar transferases"/>
    <property type="match status" value="1"/>
</dbReference>
<organism evidence="3 4">
    <name type="scientific">Vreelandella vilamensis</name>
    <dbReference type="NCBI Taxonomy" id="531309"/>
    <lineage>
        <taxon>Bacteria</taxon>
        <taxon>Pseudomonadati</taxon>
        <taxon>Pseudomonadota</taxon>
        <taxon>Gammaproteobacteria</taxon>
        <taxon>Oceanospirillales</taxon>
        <taxon>Halomonadaceae</taxon>
        <taxon>Vreelandella</taxon>
    </lineage>
</organism>
<dbReference type="InterPro" id="IPR025877">
    <property type="entry name" value="MobA-like_NTP_Trfase"/>
</dbReference>
<dbReference type="PANTHER" id="PTHR43777">
    <property type="entry name" value="MOLYBDENUM COFACTOR CYTIDYLYLTRANSFERASE"/>
    <property type="match status" value="1"/>
</dbReference>
<evidence type="ECO:0000313" key="3">
    <source>
        <dbReference type="EMBL" id="MDR5900039.1"/>
    </source>
</evidence>
<dbReference type="CDD" id="cd04182">
    <property type="entry name" value="GT_2_like_f"/>
    <property type="match status" value="1"/>
</dbReference>
<keyword evidence="1" id="KW-0460">Magnesium</keyword>
<dbReference type="Gene3D" id="3.90.550.10">
    <property type="entry name" value="Spore Coat Polysaccharide Biosynthesis Protein SpsA, Chain A"/>
    <property type="match status" value="1"/>
</dbReference>
<dbReference type="Proteomes" id="UP001254564">
    <property type="component" value="Unassembled WGS sequence"/>
</dbReference>
<evidence type="ECO:0000256" key="1">
    <source>
        <dbReference type="ARBA" id="ARBA00022842"/>
    </source>
</evidence>
<dbReference type="PANTHER" id="PTHR43777:SF1">
    <property type="entry name" value="MOLYBDENUM COFACTOR CYTIDYLYLTRANSFERASE"/>
    <property type="match status" value="1"/>
</dbReference>
<gene>
    <name evidence="3" type="ORF">QC823_13710</name>
</gene>
<feature type="domain" description="MobA-like NTP transferase" evidence="2">
    <location>
        <begin position="6"/>
        <end position="165"/>
    </location>
</feature>
<sequence>MNRTAALIMAAGASSRFDGCKLLAEVNGQALLQQSIDLVSGVLPDNVYVVTGAWHRELMQAKKKRKLSGGAFIYADTWSEGLSASLVTGICHLERDYDAVLVVLADQVALSRDDLERLLATFDGRNIACGFYHGRRGVPAIFGRNSFPRLKQLSGDQGAKAVLYETAIPVLECSIPNASLDIDNREQLAQWKG</sequence>
<name>A0ABU1H754_9GAMM</name>
<reference evidence="3 4" key="1">
    <citation type="submission" date="2023-04" db="EMBL/GenBank/DDBJ databases">
        <title>A long-awaited taxogenomic arrangement of the family Halomonadaceae.</title>
        <authorList>
            <person name="De La Haba R."/>
            <person name="Chuvochina M."/>
            <person name="Wittouck S."/>
            <person name="Arahal D.R."/>
            <person name="Sanchez-Porro C."/>
            <person name="Hugenholtz P."/>
            <person name="Ventosa A."/>
        </authorList>
    </citation>
    <scope>NUCLEOTIDE SEQUENCE [LARGE SCALE GENOMIC DNA]</scope>
    <source>
        <strain evidence="3 4">DSM 21020</strain>
    </source>
</reference>